<comment type="pathway">
    <text evidence="1 6">Purine metabolism; IMP biosynthesis via de novo pathway; N(2)-formyl-N(1)-(5-phospho-D-ribosyl)glycinamide from N(1)-(5-phospho-D-ribosyl)glycinamide (10-formyl THF route): step 1/1.</text>
</comment>
<evidence type="ECO:0000259" key="7">
    <source>
        <dbReference type="Pfam" id="PF00551"/>
    </source>
</evidence>
<comment type="catalytic activity">
    <reaction evidence="5 6">
        <text>N(1)-(5-phospho-beta-D-ribosyl)glycinamide + (6R)-10-formyltetrahydrofolate = N(2)-formyl-N(1)-(5-phospho-beta-D-ribosyl)glycinamide + (6S)-5,6,7,8-tetrahydrofolate + H(+)</text>
        <dbReference type="Rhea" id="RHEA:15053"/>
        <dbReference type="ChEBI" id="CHEBI:15378"/>
        <dbReference type="ChEBI" id="CHEBI:57453"/>
        <dbReference type="ChEBI" id="CHEBI:143788"/>
        <dbReference type="ChEBI" id="CHEBI:147286"/>
        <dbReference type="ChEBI" id="CHEBI:195366"/>
        <dbReference type="EC" id="2.1.2.2"/>
    </reaction>
</comment>
<dbReference type="SUPFAM" id="SSF53328">
    <property type="entry name" value="Formyltransferase"/>
    <property type="match status" value="1"/>
</dbReference>
<evidence type="ECO:0000256" key="6">
    <source>
        <dbReference type="HAMAP-Rule" id="MF_01930"/>
    </source>
</evidence>
<dbReference type="HAMAP" id="MF_01930">
    <property type="entry name" value="PurN"/>
    <property type="match status" value="1"/>
</dbReference>
<proteinExistence type="inferred from homology"/>
<evidence type="ECO:0000256" key="4">
    <source>
        <dbReference type="ARBA" id="ARBA00038440"/>
    </source>
</evidence>
<comment type="caution">
    <text evidence="8">The sequence shown here is derived from an EMBL/GenBank/DDBJ whole genome shotgun (WGS) entry which is preliminary data.</text>
</comment>
<dbReference type="PANTHER" id="PTHR43369">
    <property type="entry name" value="PHOSPHORIBOSYLGLYCINAMIDE FORMYLTRANSFERASE"/>
    <property type="match status" value="1"/>
</dbReference>
<keyword evidence="2 6" id="KW-0808">Transferase</keyword>
<dbReference type="EC" id="2.1.2.2" evidence="6"/>
<gene>
    <name evidence="6" type="primary">purN</name>
    <name evidence="8" type="ORF">A2Y75_07405</name>
</gene>
<comment type="function">
    <text evidence="6">Catalyzes the transfer of a formyl group from 10-formyltetrahydrofolate to 5-phospho-ribosyl-glycinamide (GAR), producing 5-phospho-ribosyl-N-formylglycinamide (FGAR) and tetrahydrofolate.</text>
</comment>
<dbReference type="PANTHER" id="PTHR43369:SF2">
    <property type="entry name" value="PHOSPHORIBOSYLGLYCINAMIDE FORMYLTRANSFERASE"/>
    <property type="match status" value="1"/>
</dbReference>
<dbReference type="GO" id="GO:0006189">
    <property type="term" value="P:'de novo' IMP biosynthetic process"/>
    <property type="evidence" value="ECO:0007669"/>
    <property type="project" value="UniProtKB-UniRule"/>
</dbReference>
<comment type="similarity">
    <text evidence="4 6">Belongs to the GART family.</text>
</comment>
<dbReference type="InterPro" id="IPR004607">
    <property type="entry name" value="GART"/>
</dbReference>
<dbReference type="GO" id="GO:0004644">
    <property type="term" value="F:phosphoribosylglycinamide formyltransferase activity"/>
    <property type="evidence" value="ECO:0007669"/>
    <property type="project" value="UniProtKB-UniRule"/>
</dbReference>
<evidence type="ECO:0000256" key="5">
    <source>
        <dbReference type="ARBA" id="ARBA00047664"/>
    </source>
</evidence>
<feature type="active site" description="Proton donor" evidence="6">
    <location>
        <position position="111"/>
    </location>
</feature>
<dbReference type="AlphaFoldDB" id="A0A1F2WK68"/>
<comment type="caution">
    <text evidence="6">Lacks conserved residue(s) required for the propagation of feature annotation.</text>
</comment>
<name>A0A1F2WK68_9ACTN</name>
<dbReference type="InterPro" id="IPR002376">
    <property type="entry name" value="Formyl_transf_N"/>
</dbReference>
<feature type="binding site" evidence="6">
    <location>
        <position position="67"/>
    </location>
    <ligand>
        <name>(6R)-10-formyltetrahydrofolate</name>
        <dbReference type="ChEBI" id="CHEBI:195366"/>
    </ligand>
</feature>
<feature type="site" description="Raises pKa of active site His" evidence="6">
    <location>
        <position position="147"/>
    </location>
</feature>
<keyword evidence="3 6" id="KW-0658">Purine biosynthesis</keyword>
<dbReference type="UniPathway" id="UPA00074">
    <property type="reaction ID" value="UER00126"/>
</dbReference>
<accession>A0A1F2WK68</accession>
<dbReference type="Gene3D" id="3.40.50.170">
    <property type="entry name" value="Formyl transferase, N-terminal domain"/>
    <property type="match status" value="1"/>
</dbReference>
<evidence type="ECO:0000256" key="1">
    <source>
        <dbReference type="ARBA" id="ARBA00005054"/>
    </source>
</evidence>
<reference evidence="8 9" key="1">
    <citation type="journal article" date="2016" name="Nat. Commun.">
        <title>Thousands of microbial genomes shed light on interconnected biogeochemical processes in an aquifer system.</title>
        <authorList>
            <person name="Anantharaman K."/>
            <person name="Brown C.T."/>
            <person name="Hug L.A."/>
            <person name="Sharon I."/>
            <person name="Castelle C.J."/>
            <person name="Probst A.J."/>
            <person name="Thomas B.C."/>
            <person name="Singh A."/>
            <person name="Wilkins M.J."/>
            <person name="Karaoz U."/>
            <person name="Brodie E.L."/>
            <person name="Williams K.H."/>
            <person name="Hubbard S.S."/>
            <person name="Banfield J.F."/>
        </authorList>
    </citation>
    <scope>NUCLEOTIDE SEQUENCE [LARGE SCALE GENOMIC DNA]</scope>
</reference>
<dbReference type="PROSITE" id="PS00373">
    <property type="entry name" value="GART"/>
    <property type="match status" value="1"/>
</dbReference>
<protein>
    <recommendedName>
        <fullName evidence="6">Phosphoribosylglycinamide formyltransferase</fullName>
        <ecNumber evidence="6">2.1.2.2</ecNumber>
    </recommendedName>
    <alternativeName>
        <fullName evidence="6">5'-phosphoribosylglycinamide transformylase</fullName>
    </alternativeName>
    <alternativeName>
        <fullName evidence="6">GAR transformylase</fullName>
        <shortName evidence="6">GART</shortName>
    </alternativeName>
</protein>
<sequence>MKPCRLGILVSGSGTNMENIAIQIEEGDIGGEIAIVISNVAGAYALVRAKSHRLNSAFIDPCSFPDREAYDAELIRVLEENRVDLVVLAGYMLLAGHEFVNRFRYRIMNIHPALLPSFPGTSGVGDALAYGAKVTGVTVHFVDEGLDTGPVILQEAVPILEGDTEETLYPRIHEVEYRLYPQAIDHFCRGRLRIEGRRVRIVENSD</sequence>
<organism evidence="8 9">
    <name type="scientific">Candidatus Solincola sediminis</name>
    <dbReference type="NCBI Taxonomy" id="1797199"/>
    <lineage>
        <taxon>Bacteria</taxon>
        <taxon>Bacillati</taxon>
        <taxon>Actinomycetota</taxon>
        <taxon>Candidatus Geothermincolia</taxon>
        <taxon>Candidatus Geothermincolales</taxon>
        <taxon>Candidatus Geothermincolaceae</taxon>
        <taxon>Candidatus Solincola</taxon>
    </lineage>
</organism>
<dbReference type="Pfam" id="PF00551">
    <property type="entry name" value="Formyl_trans_N"/>
    <property type="match status" value="1"/>
</dbReference>
<dbReference type="InterPro" id="IPR001555">
    <property type="entry name" value="GART_AS"/>
</dbReference>
<dbReference type="Proteomes" id="UP000177876">
    <property type="component" value="Unassembled WGS sequence"/>
</dbReference>
<evidence type="ECO:0000256" key="3">
    <source>
        <dbReference type="ARBA" id="ARBA00022755"/>
    </source>
</evidence>
<dbReference type="CDD" id="cd08645">
    <property type="entry name" value="FMT_core_GART"/>
    <property type="match status" value="1"/>
</dbReference>
<dbReference type="InterPro" id="IPR036477">
    <property type="entry name" value="Formyl_transf_N_sf"/>
</dbReference>
<dbReference type="NCBIfam" id="TIGR00639">
    <property type="entry name" value="PurN"/>
    <property type="match status" value="1"/>
</dbReference>
<evidence type="ECO:0000256" key="2">
    <source>
        <dbReference type="ARBA" id="ARBA00022679"/>
    </source>
</evidence>
<evidence type="ECO:0000313" key="9">
    <source>
        <dbReference type="Proteomes" id="UP000177876"/>
    </source>
</evidence>
<dbReference type="EMBL" id="MELK01000035">
    <property type="protein sequence ID" value="OFW57249.1"/>
    <property type="molecule type" value="Genomic_DNA"/>
</dbReference>
<feature type="binding site" evidence="6">
    <location>
        <begin position="14"/>
        <end position="16"/>
    </location>
    <ligand>
        <name>N(1)-(5-phospho-beta-D-ribosyl)glycinamide</name>
        <dbReference type="ChEBI" id="CHEBI:143788"/>
    </ligand>
</feature>
<dbReference type="GO" id="GO:0005737">
    <property type="term" value="C:cytoplasm"/>
    <property type="evidence" value="ECO:0007669"/>
    <property type="project" value="TreeGrafter"/>
</dbReference>
<evidence type="ECO:0000313" key="8">
    <source>
        <dbReference type="EMBL" id="OFW57249.1"/>
    </source>
</evidence>
<feature type="binding site" evidence="6">
    <location>
        <position position="109"/>
    </location>
    <ligand>
        <name>(6R)-10-formyltetrahydrofolate</name>
        <dbReference type="ChEBI" id="CHEBI:195366"/>
    </ligand>
</feature>
<dbReference type="STRING" id="1797197.A2Y75_07405"/>
<feature type="domain" description="Formyl transferase N-terminal" evidence="7">
    <location>
        <begin position="6"/>
        <end position="184"/>
    </location>
</feature>